<evidence type="ECO:0000313" key="2">
    <source>
        <dbReference type="EMBL" id="PAF55567.1"/>
    </source>
</evidence>
<sequence>MNKTKYNFTIATIESMTGGLLAARITQIPGASKYYKGGLITYQNEIKELFNIDTSKGVINKDVALQMASVTKTKFKVDLAISITGNAGPSALDNQKVGKVFIAFNEDVYELDLDGKRDSIREQTVDFVLDKLDSWTN</sequence>
<dbReference type="InterPro" id="IPR036653">
    <property type="entry name" value="CinA-like_C"/>
</dbReference>
<dbReference type="EMBL" id="NQMN01000001">
    <property type="protein sequence ID" value="PAF55567.1"/>
    <property type="molecule type" value="Genomic_DNA"/>
</dbReference>
<evidence type="ECO:0000313" key="3">
    <source>
        <dbReference type="Proteomes" id="UP000217033"/>
    </source>
</evidence>
<reference evidence="2" key="1">
    <citation type="submission" date="2017-08" db="EMBL/GenBank/DDBJ databases">
        <authorList>
            <person name="Alvarez-Ponce D."/>
            <person name="Weitzman C.L."/>
            <person name="Tillett R.L."/>
            <person name="Sandmeier F.C."/>
            <person name="Tracy C.R."/>
        </authorList>
    </citation>
    <scope>NUCLEOTIDE SEQUENCE [LARGE SCALE GENOMIC DNA]</scope>
    <source>
        <strain evidence="2">PS6</strain>
    </source>
</reference>
<comment type="caution">
    <text evidence="2">The sequence shown here is derived from an EMBL/GenBank/DDBJ whole genome shotgun (WGS) entry which is preliminary data.</text>
</comment>
<organism evidence="2 3">
    <name type="scientific">Mycoplasmopsis agassizii</name>
    <dbReference type="NCBI Taxonomy" id="33922"/>
    <lineage>
        <taxon>Bacteria</taxon>
        <taxon>Bacillati</taxon>
        <taxon>Mycoplasmatota</taxon>
        <taxon>Mycoplasmoidales</taxon>
        <taxon>Metamycoplasmataceae</taxon>
        <taxon>Mycoplasmopsis</taxon>
    </lineage>
</organism>
<dbReference type="RefSeq" id="WP_084232669.1">
    <property type="nucleotide sequence ID" value="NZ_FWXE01000010.1"/>
</dbReference>
<protein>
    <submittedName>
        <fullName evidence="2">Competence protein</fullName>
    </submittedName>
</protein>
<keyword evidence="3" id="KW-1185">Reference proteome</keyword>
<evidence type="ECO:0000259" key="1">
    <source>
        <dbReference type="Pfam" id="PF02464"/>
    </source>
</evidence>
<dbReference type="Proteomes" id="UP000217033">
    <property type="component" value="Unassembled WGS sequence"/>
</dbReference>
<dbReference type="NCBIfam" id="TIGR00199">
    <property type="entry name" value="PncC_domain"/>
    <property type="match status" value="1"/>
</dbReference>
<accession>A0ABX4H6P2</accession>
<gene>
    <name evidence="2" type="ORF">CJF60_02255</name>
</gene>
<dbReference type="SUPFAM" id="SSF142433">
    <property type="entry name" value="CinA-like"/>
    <property type="match status" value="1"/>
</dbReference>
<name>A0ABX4H6P2_9BACT</name>
<dbReference type="Gene3D" id="3.90.950.20">
    <property type="entry name" value="CinA-like"/>
    <property type="match status" value="1"/>
</dbReference>
<proteinExistence type="predicted"/>
<feature type="domain" description="CinA C-terminal" evidence="1">
    <location>
        <begin position="5"/>
        <end position="133"/>
    </location>
</feature>
<dbReference type="Pfam" id="PF02464">
    <property type="entry name" value="CinA"/>
    <property type="match status" value="1"/>
</dbReference>
<dbReference type="InterPro" id="IPR008136">
    <property type="entry name" value="CinA_C"/>
</dbReference>